<evidence type="ECO:0000313" key="2">
    <source>
        <dbReference type="Proteomes" id="UP000006755"/>
    </source>
</evidence>
<dbReference type="InterPro" id="IPR029058">
    <property type="entry name" value="AB_hydrolase_fold"/>
</dbReference>
<dbReference type="Pfam" id="PF05728">
    <property type="entry name" value="UPF0227"/>
    <property type="match status" value="1"/>
</dbReference>
<evidence type="ECO:0000313" key="1">
    <source>
        <dbReference type="EMBL" id="EKE70261.1"/>
    </source>
</evidence>
<comment type="caution">
    <text evidence="1">The sequence shown here is derived from an EMBL/GenBank/DDBJ whole genome shotgun (WGS) entry which is preliminary data.</text>
</comment>
<name>K2IJF5_9GAMM</name>
<sequence length="189" mass="21075">MRLYYLHGFNSSPGSAKALLVKDFLARYHPQVELVLPALHFAPAEAIAMLEADIQAHSGPKALMGSSLGGFYATCLAEKHDLKAVLVNPAVRPFELLADYLGPQVNPYTGEHFEVRAEHMAQLQALYIQPLAKPGRFWVLQKQGDEVLDWRQARDHYQGARLTIDAGGDHAFTDLAKYLPQVPAFLDFY</sequence>
<dbReference type="PATRIC" id="fig|745411.4.peg.2795"/>
<dbReference type="SUPFAM" id="SSF53474">
    <property type="entry name" value="alpha/beta-Hydrolases"/>
    <property type="match status" value="1"/>
</dbReference>
<dbReference type="PANTHER" id="PTHR35602">
    <property type="entry name" value="ESTERASE YQIA-RELATED"/>
    <property type="match status" value="1"/>
</dbReference>
<dbReference type="EMBL" id="AMRI01000021">
    <property type="protein sequence ID" value="EKE70261.1"/>
    <property type="molecule type" value="Genomic_DNA"/>
</dbReference>
<dbReference type="PANTHER" id="PTHR35602:SF3">
    <property type="entry name" value="ESTERASE YQIA"/>
    <property type="match status" value="1"/>
</dbReference>
<dbReference type="ESTHER" id="9gamm-k2ijf5">
    <property type="family name" value="abh_upf00227"/>
</dbReference>
<protein>
    <submittedName>
        <fullName evidence="1">Esterase YqiA</fullName>
    </submittedName>
</protein>
<gene>
    <name evidence="1" type="ORF">B3C1_14203</name>
</gene>
<reference evidence="1 2" key="1">
    <citation type="journal article" date="2012" name="J. Bacteriol.">
        <title>Genome Sequence of Gallaecimonas xiamenensis Type Strain 3-C-1.</title>
        <authorList>
            <person name="Lai Q."/>
            <person name="Wang L."/>
            <person name="Wang W."/>
            <person name="Shao Z."/>
        </authorList>
    </citation>
    <scope>NUCLEOTIDE SEQUENCE [LARGE SCALE GENOMIC DNA]</scope>
    <source>
        <strain evidence="1 2">3-C-1</strain>
    </source>
</reference>
<organism evidence="1 2">
    <name type="scientific">Gallaecimonas xiamenensis 3-C-1</name>
    <dbReference type="NCBI Taxonomy" id="745411"/>
    <lineage>
        <taxon>Bacteria</taxon>
        <taxon>Pseudomonadati</taxon>
        <taxon>Pseudomonadota</taxon>
        <taxon>Gammaproteobacteria</taxon>
        <taxon>Enterobacterales</taxon>
        <taxon>Gallaecimonadaceae</taxon>
        <taxon>Gallaecimonas</taxon>
    </lineage>
</organism>
<dbReference type="InterPro" id="IPR008886">
    <property type="entry name" value="UPF0227/Esterase_YqiA"/>
</dbReference>
<dbReference type="Proteomes" id="UP000006755">
    <property type="component" value="Unassembled WGS sequence"/>
</dbReference>
<accession>K2IJF5</accession>
<dbReference type="Gene3D" id="3.40.50.1820">
    <property type="entry name" value="alpha/beta hydrolase"/>
    <property type="match status" value="1"/>
</dbReference>
<dbReference type="AlphaFoldDB" id="K2IJF5"/>
<keyword evidence="2" id="KW-1185">Reference proteome</keyword>
<dbReference type="STRING" id="745411.B3C1_14203"/>
<dbReference type="eggNOG" id="COG3150">
    <property type="taxonomic scope" value="Bacteria"/>
</dbReference>
<proteinExistence type="predicted"/>